<dbReference type="EMBL" id="CP001769">
    <property type="protein sequence ID" value="ADB38188.1"/>
    <property type="molecule type" value="Genomic_DNA"/>
</dbReference>
<keyword evidence="2" id="KW-1133">Transmembrane helix</keyword>
<dbReference type="AlphaFoldDB" id="D2QDQ8"/>
<dbReference type="STRING" id="504472.Slin_2160"/>
<evidence type="ECO:0000313" key="4">
    <source>
        <dbReference type="Proteomes" id="UP000002028"/>
    </source>
</evidence>
<sequence>MKRDFYTSVLLGLGLNCVVGLFQSWIHFQTGIDIYTLASFRSWFLATSGISFITSLLLLVYYRHQNYQAAFWTGLVALVTTLVSLAYLFSATLYPIFRQHPDAAVFIGVTINLVSALSLVFSRASSRPWLKRAGIVSAIICLAHIAILVWFRNVPPYPVRDSVDSLRQWLFLIERIVPVLLLLNFLDEYRRAVPEQENADSFNRFHLARGMLVLLSLYLLVVSLSLMSENYDMTHVSGRQIALAQSFDEGRYISPQGDTLFYRLLKPIDYDPQKSYPLVVALPYSCWADNTRQIDACPMAKWLSSQENRRKYPAFVFVPRCPPHTGWVGVANTPSIAGLAIEAMISLDKVYPIDGQRRYISGVSRGGYGSWNMVGLHPELFAAAIPVCGEGDPSQANRMSSVSVWAFHGAKDVNVPVSGSRDMVAALQEAGGRPRYTEYPDGGHGIWEAVVETPGLLDWLFAQKQAKSAKAIKI</sequence>
<feature type="transmembrane region" description="Helical" evidence="2">
    <location>
        <begin position="40"/>
        <end position="62"/>
    </location>
</feature>
<feature type="transmembrane region" description="Helical" evidence="2">
    <location>
        <begin position="166"/>
        <end position="186"/>
    </location>
</feature>
<dbReference type="Proteomes" id="UP000002028">
    <property type="component" value="Chromosome"/>
</dbReference>
<feature type="transmembrane region" description="Helical" evidence="2">
    <location>
        <begin position="69"/>
        <end position="97"/>
    </location>
</feature>
<keyword evidence="2" id="KW-0472">Membrane</keyword>
<accession>D2QDQ8</accession>
<gene>
    <name evidence="3" type="ordered locus">Slin_2160</name>
</gene>
<keyword evidence="2" id="KW-0812">Transmembrane</keyword>
<dbReference type="RefSeq" id="WP_012926732.1">
    <property type="nucleotide sequence ID" value="NC_013730.1"/>
</dbReference>
<proteinExistence type="predicted"/>
<evidence type="ECO:0000256" key="2">
    <source>
        <dbReference type="SAM" id="Phobius"/>
    </source>
</evidence>
<keyword evidence="4" id="KW-1185">Reference proteome</keyword>
<feature type="transmembrane region" description="Helical" evidence="2">
    <location>
        <begin position="7"/>
        <end position="28"/>
    </location>
</feature>
<protein>
    <submittedName>
        <fullName evidence="3">Peptidase-like protein</fullName>
    </submittedName>
</protein>
<evidence type="ECO:0000256" key="1">
    <source>
        <dbReference type="ARBA" id="ARBA00022729"/>
    </source>
</evidence>
<dbReference type="KEGG" id="sli:Slin_2160"/>
<keyword evidence="1" id="KW-0732">Signal</keyword>
<feature type="transmembrane region" description="Helical" evidence="2">
    <location>
        <begin position="133"/>
        <end position="151"/>
    </location>
</feature>
<dbReference type="PANTHER" id="PTHR43037">
    <property type="entry name" value="UNNAMED PRODUCT-RELATED"/>
    <property type="match status" value="1"/>
</dbReference>
<feature type="transmembrane region" description="Helical" evidence="2">
    <location>
        <begin position="207"/>
        <end position="227"/>
    </location>
</feature>
<dbReference type="SUPFAM" id="SSF53474">
    <property type="entry name" value="alpha/beta-Hydrolases"/>
    <property type="match status" value="1"/>
</dbReference>
<dbReference type="PANTHER" id="PTHR43037:SF1">
    <property type="entry name" value="BLL1128 PROTEIN"/>
    <property type="match status" value="1"/>
</dbReference>
<reference evidence="3 4" key="1">
    <citation type="journal article" date="2010" name="Stand. Genomic Sci.">
        <title>Complete genome sequence of Spirosoma linguale type strain (1).</title>
        <authorList>
            <person name="Lail K."/>
            <person name="Sikorski J."/>
            <person name="Saunders E."/>
            <person name="Lapidus A."/>
            <person name="Glavina Del Rio T."/>
            <person name="Copeland A."/>
            <person name="Tice H."/>
            <person name="Cheng J.-F."/>
            <person name="Lucas S."/>
            <person name="Nolan M."/>
            <person name="Bruce D."/>
            <person name="Goodwin L."/>
            <person name="Pitluck S."/>
            <person name="Ivanova N."/>
            <person name="Mavromatis K."/>
            <person name="Ovchinnikova G."/>
            <person name="Pati A."/>
            <person name="Chen A."/>
            <person name="Palaniappan K."/>
            <person name="Land M."/>
            <person name="Hauser L."/>
            <person name="Chang Y.-J."/>
            <person name="Jeffries C.D."/>
            <person name="Chain P."/>
            <person name="Brettin T."/>
            <person name="Detter J.C."/>
            <person name="Schuetze A."/>
            <person name="Rohde M."/>
            <person name="Tindall B.J."/>
            <person name="Goeker M."/>
            <person name="Bristow J."/>
            <person name="Eisen J.A."/>
            <person name="Markowitz V."/>
            <person name="Hugenholtz P."/>
            <person name="Kyrpides N.C."/>
            <person name="Klenk H.-P."/>
            <person name="Chen F."/>
        </authorList>
    </citation>
    <scope>NUCLEOTIDE SEQUENCE [LARGE SCALE GENOMIC DNA]</scope>
    <source>
        <strain evidence="4">ATCC 33905 / DSM 74 / LMG 10896 / Claus 1</strain>
    </source>
</reference>
<organism evidence="3 4">
    <name type="scientific">Spirosoma linguale (strain ATCC 33905 / DSM 74 / LMG 10896 / Claus 1)</name>
    <dbReference type="NCBI Taxonomy" id="504472"/>
    <lineage>
        <taxon>Bacteria</taxon>
        <taxon>Pseudomonadati</taxon>
        <taxon>Bacteroidota</taxon>
        <taxon>Cytophagia</taxon>
        <taxon>Cytophagales</taxon>
        <taxon>Cytophagaceae</taxon>
        <taxon>Spirosoma</taxon>
    </lineage>
</organism>
<dbReference type="InterPro" id="IPR050955">
    <property type="entry name" value="Plant_Biomass_Hydrol_Est"/>
</dbReference>
<name>D2QDQ8_SPILD</name>
<dbReference type="InterPro" id="IPR029058">
    <property type="entry name" value="AB_hydrolase_fold"/>
</dbReference>
<dbReference type="eggNOG" id="COG4099">
    <property type="taxonomic scope" value="Bacteria"/>
</dbReference>
<dbReference type="HOGENOM" id="CLU_583598_0_0_10"/>
<evidence type="ECO:0000313" key="3">
    <source>
        <dbReference type="EMBL" id="ADB38188.1"/>
    </source>
</evidence>
<feature type="transmembrane region" description="Helical" evidence="2">
    <location>
        <begin position="103"/>
        <end position="121"/>
    </location>
</feature>
<dbReference type="Gene3D" id="3.40.50.1820">
    <property type="entry name" value="alpha/beta hydrolase"/>
    <property type="match status" value="1"/>
</dbReference>